<evidence type="ECO:0000256" key="2">
    <source>
        <dbReference type="ARBA" id="ARBA00022490"/>
    </source>
</evidence>
<dbReference type="PANTHER" id="PTHR45954:SF1">
    <property type="entry name" value="LD33695P"/>
    <property type="match status" value="1"/>
</dbReference>
<dbReference type="Gene3D" id="1.25.40.10">
    <property type="entry name" value="Tetratricopeptide repeat domain"/>
    <property type="match status" value="1"/>
</dbReference>
<evidence type="ECO:0000256" key="3">
    <source>
        <dbReference type="ARBA" id="ARBA00022737"/>
    </source>
</evidence>
<dbReference type="SUPFAM" id="SSF48452">
    <property type="entry name" value="TPR-like"/>
    <property type="match status" value="1"/>
</dbReference>
<proteinExistence type="predicted"/>
<protein>
    <submittedName>
        <fullName evidence="4">Tetratricopeptide repeat protein</fullName>
    </submittedName>
</protein>
<keyword evidence="2" id="KW-0963">Cytoplasm</keyword>
<name>A0ABZ1QRJ6_9ACTN</name>
<evidence type="ECO:0000313" key="4">
    <source>
        <dbReference type="EMBL" id="WUN84945.1"/>
    </source>
</evidence>
<comment type="subcellular location">
    <subcellularLocation>
        <location evidence="1">Cytoplasm</location>
    </subcellularLocation>
</comment>
<accession>A0ABZ1QRJ6</accession>
<keyword evidence="3" id="KW-0677">Repeat</keyword>
<reference evidence="4" key="1">
    <citation type="submission" date="2022-10" db="EMBL/GenBank/DDBJ databases">
        <title>The complete genomes of actinobacterial strains from the NBC collection.</title>
        <authorList>
            <person name="Joergensen T.S."/>
            <person name="Alvarez Arevalo M."/>
            <person name="Sterndorff E.B."/>
            <person name="Faurdal D."/>
            <person name="Vuksanovic O."/>
            <person name="Mourched A.-S."/>
            <person name="Charusanti P."/>
            <person name="Shaw S."/>
            <person name="Blin K."/>
            <person name="Weber T."/>
        </authorList>
    </citation>
    <scope>NUCLEOTIDE SEQUENCE</scope>
    <source>
        <strain evidence="4">NBC_00302</strain>
    </source>
</reference>
<evidence type="ECO:0000313" key="5">
    <source>
        <dbReference type="Proteomes" id="UP001432071"/>
    </source>
</evidence>
<dbReference type="EMBL" id="CP108038">
    <property type="protein sequence ID" value="WUN84945.1"/>
    <property type="molecule type" value="Genomic_DNA"/>
</dbReference>
<dbReference type="InterPro" id="IPR011990">
    <property type="entry name" value="TPR-like_helical_dom_sf"/>
</dbReference>
<sequence>MTGLGAALRQVRRFNDAITAYTQASDIFRELDDRHGEGATLNNLGNGLQHVRRFNDAITAHTQAASIYRKFGDRHGEGTALNNLGITQRELRRSRGLLALWRRITRRRDEPASTATVSAVTARQVGRWCGYGWGPC</sequence>
<dbReference type="GeneID" id="93759718"/>
<evidence type="ECO:0000256" key="1">
    <source>
        <dbReference type="ARBA" id="ARBA00004496"/>
    </source>
</evidence>
<keyword evidence="5" id="KW-1185">Reference proteome</keyword>
<dbReference type="Pfam" id="PF13424">
    <property type="entry name" value="TPR_12"/>
    <property type="match status" value="1"/>
</dbReference>
<dbReference type="RefSeq" id="WP_328733863.1">
    <property type="nucleotide sequence ID" value="NZ_CP108038.1"/>
</dbReference>
<dbReference type="PANTHER" id="PTHR45954">
    <property type="entry name" value="LD33695P"/>
    <property type="match status" value="1"/>
</dbReference>
<dbReference type="Proteomes" id="UP001432071">
    <property type="component" value="Chromosome"/>
</dbReference>
<organism evidence="4 5">
    <name type="scientific">Streptomyces bobili</name>
    <dbReference type="NCBI Taxonomy" id="67280"/>
    <lineage>
        <taxon>Bacteria</taxon>
        <taxon>Bacillati</taxon>
        <taxon>Actinomycetota</taxon>
        <taxon>Actinomycetes</taxon>
        <taxon>Kitasatosporales</taxon>
        <taxon>Streptomycetaceae</taxon>
        <taxon>Streptomyces</taxon>
    </lineage>
</organism>
<dbReference type="InterPro" id="IPR052386">
    <property type="entry name" value="GPSM"/>
</dbReference>
<gene>
    <name evidence="4" type="ORF">OHT53_02105</name>
</gene>